<dbReference type="Proteomes" id="UP000001064">
    <property type="component" value="Unassembled WGS sequence"/>
</dbReference>
<dbReference type="EMBL" id="GL871582">
    <property type="protein sequence ID" value="EGC28626.1"/>
    <property type="molecule type" value="Genomic_DNA"/>
</dbReference>
<evidence type="ECO:0000313" key="3">
    <source>
        <dbReference type="Proteomes" id="UP000001064"/>
    </source>
</evidence>
<dbReference type="KEGG" id="dpp:DICPUDRAFT_159924"/>
<keyword evidence="3" id="KW-1185">Reference proteome</keyword>
<organism evidence="2 3">
    <name type="scientific">Dictyostelium purpureum</name>
    <name type="common">Slime mold</name>
    <dbReference type="NCBI Taxonomy" id="5786"/>
    <lineage>
        <taxon>Eukaryota</taxon>
        <taxon>Amoebozoa</taxon>
        <taxon>Evosea</taxon>
        <taxon>Eumycetozoa</taxon>
        <taxon>Dictyostelia</taxon>
        <taxon>Dictyosteliales</taxon>
        <taxon>Dictyosteliaceae</taxon>
        <taxon>Dictyostelium</taxon>
    </lineage>
</organism>
<accession>F1A5A6</accession>
<dbReference type="RefSeq" id="XP_003294849.1">
    <property type="nucleotide sequence ID" value="XM_003294801.1"/>
</dbReference>
<protein>
    <submittedName>
        <fullName evidence="2">Uncharacterized protein</fullName>
    </submittedName>
</protein>
<reference evidence="3" key="1">
    <citation type="journal article" date="2011" name="Genome Biol.">
        <title>Comparative genomics of the social amoebae Dictyostelium discoideum and Dictyostelium purpureum.</title>
        <authorList>
            <consortium name="US DOE Joint Genome Institute (JGI-PGF)"/>
            <person name="Sucgang R."/>
            <person name="Kuo A."/>
            <person name="Tian X."/>
            <person name="Salerno W."/>
            <person name="Parikh A."/>
            <person name="Feasley C.L."/>
            <person name="Dalin E."/>
            <person name="Tu H."/>
            <person name="Huang E."/>
            <person name="Barry K."/>
            <person name="Lindquist E."/>
            <person name="Shapiro H."/>
            <person name="Bruce D."/>
            <person name="Schmutz J."/>
            <person name="Salamov A."/>
            <person name="Fey P."/>
            <person name="Gaudet P."/>
            <person name="Anjard C."/>
            <person name="Babu M.M."/>
            <person name="Basu S."/>
            <person name="Bushmanova Y."/>
            <person name="van der Wel H."/>
            <person name="Katoh-Kurasawa M."/>
            <person name="Dinh C."/>
            <person name="Coutinho P.M."/>
            <person name="Saito T."/>
            <person name="Elias M."/>
            <person name="Schaap P."/>
            <person name="Kay R.R."/>
            <person name="Henrissat B."/>
            <person name="Eichinger L."/>
            <person name="Rivero F."/>
            <person name="Putnam N.H."/>
            <person name="West C.M."/>
            <person name="Loomis W.F."/>
            <person name="Chisholm R.L."/>
            <person name="Shaulsky G."/>
            <person name="Strassmann J.E."/>
            <person name="Queller D.C."/>
            <person name="Kuspa A."/>
            <person name="Grigoriev I.V."/>
        </authorList>
    </citation>
    <scope>NUCLEOTIDE SEQUENCE [LARGE SCALE GENOMIC DNA]</scope>
    <source>
        <strain evidence="3">QSDP1</strain>
    </source>
</reference>
<evidence type="ECO:0000256" key="1">
    <source>
        <dbReference type="SAM" id="Phobius"/>
    </source>
</evidence>
<sequence>MDSITVAKSSGVDINFRSTIRSYDKICVFVCGSIQNQETLYSNSKQDAYPSTSFTTNHVDYVMKILIMIHMVIYFSNVKKL</sequence>
<gene>
    <name evidence="2" type="ORF">DICPUDRAFT_159924</name>
</gene>
<dbReference type="AlphaFoldDB" id="F1A5A6"/>
<feature type="transmembrane region" description="Helical" evidence="1">
    <location>
        <begin position="61"/>
        <end position="78"/>
    </location>
</feature>
<name>F1A5A6_DICPU</name>
<keyword evidence="1" id="KW-1133">Transmembrane helix</keyword>
<keyword evidence="1" id="KW-0812">Transmembrane</keyword>
<dbReference type="InParanoid" id="F1A5A6"/>
<keyword evidence="1" id="KW-0472">Membrane</keyword>
<dbReference type="GeneID" id="10510575"/>
<dbReference type="VEuPathDB" id="AmoebaDB:DICPUDRAFT_159924"/>
<evidence type="ECO:0000313" key="2">
    <source>
        <dbReference type="EMBL" id="EGC28626.1"/>
    </source>
</evidence>
<proteinExistence type="predicted"/>